<organism evidence="2 3">
    <name type="scientific">Siccibacter colletis</name>
    <dbReference type="NCBI Taxonomy" id="1505757"/>
    <lineage>
        <taxon>Bacteria</taxon>
        <taxon>Pseudomonadati</taxon>
        <taxon>Pseudomonadota</taxon>
        <taxon>Gammaproteobacteria</taxon>
        <taxon>Enterobacterales</taxon>
        <taxon>Enterobacteriaceae</taxon>
        <taxon>Siccibacter</taxon>
    </lineage>
</organism>
<feature type="transmembrane region" description="Helical" evidence="1">
    <location>
        <begin position="51"/>
        <end position="68"/>
    </location>
</feature>
<keyword evidence="1" id="KW-1133">Transmembrane helix</keyword>
<protein>
    <submittedName>
        <fullName evidence="2">Uncharacterized protein</fullName>
    </submittedName>
</protein>
<gene>
    <name evidence="2" type="ORF">KFZ77_17105</name>
</gene>
<feature type="transmembrane region" description="Helical" evidence="1">
    <location>
        <begin position="7"/>
        <end position="26"/>
    </location>
</feature>
<dbReference type="Proteomes" id="UP001156318">
    <property type="component" value="Chromosome"/>
</dbReference>
<evidence type="ECO:0000313" key="2">
    <source>
        <dbReference type="EMBL" id="UYU31525.1"/>
    </source>
</evidence>
<dbReference type="RefSeq" id="WP_264384884.1">
    <property type="nucleotide sequence ID" value="NZ_CP074352.1"/>
</dbReference>
<keyword evidence="1" id="KW-0812">Transmembrane</keyword>
<sequence>MNKYWRTGIYLTYLAGIVLLMLFSGSKYEWMSEVDPGVSPSLIAQDSDNRMLFRILILIVITGAQLIIMLKSLLLPERTLSLILVVLALILAF</sequence>
<evidence type="ECO:0000256" key="1">
    <source>
        <dbReference type="SAM" id="Phobius"/>
    </source>
</evidence>
<evidence type="ECO:0000313" key="3">
    <source>
        <dbReference type="Proteomes" id="UP001156318"/>
    </source>
</evidence>
<name>A0ABY6JCF4_9ENTR</name>
<keyword evidence="1" id="KW-0472">Membrane</keyword>
<accession>A0ABY6JCF4</accession>
<proteinExistence type="predicted"/>
<keyword evidence="3" id="KW-1185">Reference proteome</keyword>
<reference evidence="2 3" key="1">
    <citation type="submission" date="2021-05" db="EMBL/GenBank/DDBJ databases">
        <title>Isolation, identification, and the growth promoting effects of Pantoea dispersa strain YSD J2 from the aboveground leaves of Cyperus esculentus L.Var. Sativus.</title>
        <authorList>
            <person name="Wang S."/>
            <person name="Tang X.M."/>
            <person name="Huang Y.N."/>
        </authorList>
    </citation>
    <scope>NUCLEOTIDE SEQUENCE [LARGE SCALE GENOMIC DNA]</scope>
    <source>
        <strain evidence="3">YSD YN2</strain>
    </source>
</reference>
<dbReference type="EMBL" id="CP074352">
    <property type="protein sequence ID" value="UYU31525.1"/>
    <property type="molecule type" value="Genomic_DNA"/>
</dbReference>